<dbReference type="SUPFAM" id="SSF54373">
    <property type="entry name" value="FAD-linked reductases, C-terminal domain"/>
    <property type="match status" value="1"/>
</dbReference>
<evidence type="ECO:0000256" key="6">
    <source>
        <dbReference type="ARBA" id="ARBA00023002"/>
    </source>
</evidence>
<name>A0A437MG01_9SPHI</name>
<feature type="binding site" evidence="9">
    <location>
        <position position="14"/>
    </location>
    <ligand>
        <name>FAD</name>
        <dbReference type="ChEBI" id="CHEBI:57692"/>
    </ligand>
</feature>
<feature type="binding site" evidence="9">
    <location>
        <position position="407"/>
    </location>
    <ligand>
        <name>FAD</name>
        <dbReference type="ChEBI" id="CHEBI:57692"/>
    </ligand>
</feature>
<comment type="catalytic activity">
    <reaction evidence="8">
        <text>L-tryptophan + O2 = indole-3-acetamide + CO2 + H2O</text>
        <dbReference type="Rhea" id="RHEA:16165"/>
        <dbReference type="ChEBI" id="CHEBI:15377"/>
        <dbReference type="ChEBI" id="CHEBI:15379"/>
        <dbReference type="ChEBI" id="CHEBI:16031"/>
        <dbReference type="ChEBI" id="CHEBI:16526"/>
        <dbReference type="ChEBI" id="CHEBI:57912"/>
        <dbReference type="EC" id="1.13.12.3"/>
    </reaction>
</comment>
<dbReference type="PANTHER" id="PTHR10742:SF410">
    <property type="entry name" value="LYSINE-SPECIFIC HISTONE DEMETHYLASE 2"/>
    <property type="match status" value="1"/>
</dbReference>
<keyword evidence="12" id="KW-1185">Reference proteome</keyword>
<reference evidence="11 12" key="1">
    <citation type="submission" date="2019-01" db="EMBL/GenBank/DDBJ databases">
        <authorList>
            <person name="Chen W.-M."/>
        </authorList>
    </citation>
    <scope>NUCLEOTIDE SEQUENCE [LARGE SCALE GENOMIC DNA]</scope>
    <source>
        <strain evidence="11 12">YBJ-36</strain>
    </source>
</reference>
<evidence type="ECO:0000259" key="10">
    <source>
        <dbReference type="Pfam" id="PF01593"/>
    </source>
</evidence>
<evidence type="ECO:0000256" key="4">
    <source>
        <dbReference type="ARBA" id="ARBA00012535"/>
    </source>
</evidence>
<dbReference type="GO" id="GO:0050361">
    <property type="term" value="F:tryptophan 2-monooxygenase activity"/>
    <property type="evidence" value="ECO:0007669"/>
    <property type="project" value="UniProtKB-EC"/>
</dbReference>
<comment type="cofactor">
    <cofactor evidence="1">
        <name>FAD</name>
        <dbReference type="ChEBI" id="CHEBI:57692"/>
    </cofactor>
</comment>
<dbReference type="InterPro" id="IPR002937">
    <property type="entry name" value="Amino_oxidase"/>
</dbReference>
<evidence type="ECO:0000256" key="1">
    <source>
        <dbReference type="ARBA" id="ARBA00001974"/>
    </source>
</evidence>
<comment type="pathway">
    <text evidence="2">Plant hormone metabolism; auxin biosynthesis.</text>
</comment>
<protein>
    <recommendedName>
        <fullName evidence="5">Tryptophan 2-monooxygenase</fullName>
        <ecNumber evidence="4">1.13.12.3</ecNumber>
    </recommendedName>
</protein>
<comment type="similarity">
    <text evidence="3">Belongs to the tryptophan 2-monooxygenase family.</text>
</comment>
<evidence type="ECO:0000313" key="12">
    <source>
        <dbReference type="Proteomes" id="UP000282759"/>
    </source>
</evidence>
<dbReference type="OrthoDB" id="56323at2"/>
<feature type="domain" description="Amine oxidase" evidence="10">
    <location>
        <begin position="14"/>
        <end position="433"/>
    </location>
</feature>
<evidence type="ECO:0000256" key="5">
    <source>
        <dbReference type="ARBA" id="ARBA00017871"/>
    </source>
</evidence>
<dbReference type="InterPro" id="IPR036188">
    <property type="entry name" value="FAD/NAD-bd_sf"/>
</dbReference>
<dbReference type="RefSeq" id="WP_127708336.1">
    <property type="nucleotide sequence ID" value="NZ_SACK01000014.1"/>
</dbReference>
<dbReference type="AlphaFoldDB" id="A0A437MG01"/>
<comment type="caution">
    <text evidence="11">The sequence shown here is derived from an EMBL/GenBank/DDBJ whole genome shotgun (WGS) entry which is preliminary data.</text>
</comment>
<evidence type="ECO:0000256" key="7">
    <source>
        <dbReference type="ARBA" id="ARBA00023070"/>
    </source>
</evidence>
<dbReference type="Gene3D" id="3.50.50.60">
    <property type="entry name" value="FAD/NAD(P)-binding domain"/>
    <property type="match status" value="1"/>
</dbReference>
<dbReference type="Proteomes" id="UP000282759">
    <property type="component" value="Unassembled WGS sequence"/>
</dbReference>
<dbReference type="EMBL" id="SACK01000014">
    <property type="protein sequence ID" value="RVT96557.1"/>
    <property type="molecule type" value="Genomic_DNA"/>
</dbReference>
<evidence type="ECO:0000256" key="9">
    <source>
        <dbReference type="PIRSR" id="PIRSR601613-1"/>
    </source>
</evidence>
<evidence type="ECO:0000256" key="8">
    <source>
        <dbReference type="ARBA" id="ARBA00047321"/>
    </source>
</evidence>
<keyword evidence="7" id="KW-0073">Auxin biosynthesis</keyword>
<dbReference type="EC" id="1.13.12.3" evidence="4"/>
<dbReference type="Pfam" id="PF01593">
    <property type="entry name" value="Amino_oxidase"/>
    <property type="match status" value="1"/>
</dbReference>
<keyword evidence="6" id="KW-0560">Oxidoreductase</keyword>
<organism evidence="11 12">
    <name type="scientific">Mucilaginibacter limnophilus</name>
    <dbReference type="NCBI Taxonomy" id="1932778"/>
    <lineage>
        <taxon>Bacteria</taxon>
        <taxon>Pseudomonadati</taxon>
        <taxon>Bacteroidota</taxon>
        <taxon>Sphingobacteriia</taxon>
        <taxon>Sphingobacteriales</taxon>
        <taxon>Sphingobacteriaceae</taxon>
        <taxon>Mucilaginibacter</taxon>
    </lineage>
</organism>
<dbReference type="PANTHER" id="PTHR10742">
    <property type="entry name" value="FLAVIN MONOAMINE OXIDASE"/>
    <property type="match status" value="1"/>
</dbReference>
<dbReference type="PRINTS" id="PR00757">
    <property type="entry name" value="AMINEOXDASEF"/>
</dbReference>
<evidence type="ECO:0000313" key="11">
    <source>
        <dbReference type="EMBL" id="RVT96557.1"/>
    </source>
</evidence>
<evidence type="ECO:0000256" key="2">
    <source>
        <dbReference type="ARBA" id="ARBA00004814"/>
    </source>
</evidence>
<dbReference type="InterPro" id="IPR050281">
    <property type="entry name" value="Flavin_monoamine_oxidase"/>
</dbReference>
<dbReference type="InterPro" id="IPR001613">
    <property type="entry name" value="Flavin_amine_oxidase"/>
</dbReference>
<proteinExistence type="inferred from homology"/>
<dbReference type="GO" id="GO:0009851">
    <property type="term" value="P:auxin biosynthetic process"/>
    <property type="evidence" value="ECO:0007669"/>
    <property type="project" value="UniProtKB-KW"/>
</dbReference>
<dbReference type="SUPFAM" id="SSF51905">
    <property type="entry name" value="FAD/NAD(P)-binding domain"/>
    <property type="match status" value="1"/>
</dbReference>
<accession>A0A437MG01</accession>
<gene>
    <name evidence="11" type="ORF">EOD41_19800</name>
</gene>
<evidence type="ECO:0000256" key="3">
    <source>
        <dbReference type="ARBA" id="ARBA00005833"/>
    </source>
</evidence>
<feature type="binding site" evidence="9">
    <location>
        <begin position="33"/>
        <end position="34"/>
    </location>
    <ligand>
        <name>FAD</name>
        <dbReference type="ChEBI" id="CHEBI:57692"/>
    </ligand>
</feature>
<sequence>MEKTDILIIGAGATGLMAAYKLSKAGKTVTVLEARNRTGGRIHTLNNELFFQHAELGAEFVHGKLPVTLELLKEAGISHYPSEGEMWQYYDGKFEQSENFIEGWDELLEKLKALEKDIPIYDFLQQEFGDEKYKELRESTIQYISGYDTADAKLASSFALRNEWLNEDEDAQDRVNGGYSTLIQFIADEVKKAGNTIVLNAIAQQLLWKPDNVRVVTADDHIFEADKVIIALPLGVLQADKDSPSALTLHPAVSEYTAALNDIGFGAIIKTLLEFDEAFWKDSDIEKLAGASLSDMSFLFTEEVIPTWWTQLPRQNPLLTGWLGGLAAYDKKDMNDEDILQLGLTSLSKVFKIPADVLKRKLVAWHVANWTADPFTLGSYAYDKVESSTARQLLNKSVENTLYFAGEYLYEGPAMGTVEAALTSGKNVANKVLKKTSSNYTG</sequence>